<proteinExistence type="predicted"/>
<organism evidence="2 3">
    <name type="scientific">Paracidovorax citrulli (strain AAC00-1)</name>
    <name type="common">Acidovorax citrulli</name>
    <dbReference type="NCBI Taxonomy" id="397945"/>
    <lineage>
        <taxon>Bacteria</taxon>
        <taxon>Pseudomonadati</taxon>
        <taxon>Pseudomonadota</taxon>
        <taxon>Betaproteobacteria</taxon>
        <taxon>Burkholderiales</taxon>
        <taxon>Comamonadaceae</taxon>
        <taxon>Paracidovorax</taxon>
    </lineage>
</organism>
<dbReference type="Proteomes" id="UP000002596">
    <property type="component" value="Chromosome"/>
</dbReference>
<feature type="region of interest" description="Disordered" evidence="1">
    <location>
        <begin position="1"/>
        <end position="24"/>
    </location>
</feature>
<dbReference type="HOGENOM" id="CLU_2313974_0_0_4"/>
<accession>A1TMZ7</accession>
<dbReference type="EMBL" id="CP000512">
    <property type="protein sequence ID" value="ABM32335.1"/>
    <property type="molecule type" value="Genomic_DNA"/>
</dbReference>
<evidence type="ECO:0000313" key="2">
    <source>
        <dbReference type="EMBL" id="ABM32335.1"/>
    </source>
</evidence>
<name>A1TMZ7_PARC0</name>
<sequence length="99" mass="10812">MGRTQAAFSSPPSPAGSRHSIIMSPKEIQVGKTYVNRGQGRTRRTVITIGPKHVPRCWHGWTKPPAGTPGVLFEQNGRRENLYLSSFAAWAGKEAPNEG</sequence>
<reference evidence="2" key="1">
    <citation type="submission" date="2006-12" db="EMBL/GenBank/DDBJ databases">
        <title>Complete sequence of Acidovorax avenae subsp. citrulli AAC00-1.</title>
        <authorList>
            <consortium name="US DOE Joint Genome Institute"/>
            <person name="Copeland A."/>
            <person name="Lucas S."/>
            <person name="Lapidus A."/>
            <person name="Barry K."/>
            <person name="Detter J.C."/>
            <person name="Glavina del Rio T."/>
            <person name="Dalin E."/>
            <person name="Tice H."/>
            <person name="Pitluck S."/>
            <person name="Kiss H."/>
            <person name="Brettin T."/>
            <person name="Bruce D."/>
            <person name="Han C."/>
            <person name="Tapia R."/>
            <person name="Gilna P."/>
            <person name="Schmutz J."/>
            <person name="Larimer F."/>
            <person name="Land M."/>
            <person name="Hauser L."/>
            <person name="Kyrpides N."/>
            <person name="Kim E."/>
            <person name="Stahl D."/>
            <person name="Richardson P."/>
        </authorList>
    </citation>
    <scope>NUCLEOTIDE SEQUENCE</scope>
    <source>
        <strain evidence="2">AAC00-1</strain>
    </source>
</reference>
<feature type="compositionally biased region" description="Low complexity" evidence="1">
    <location>
        <begin position="1"/>
        <end position="10"/>
    </location>
</feature>
<evidence type="ECO:0000256" key="1">
    <source>
        <dbReference type="SAM" id="MobiDB-lite"/>
    </source>
</evidence>
<protein>
    <submittedName>
        <fullName evidence="2">Uncharacterized protein</fullName>
    </submittedName>
</protein>
<gene>
    <name evidence="2" type="ordered locus">Aave_1748</name>
</gene>
<dbReference type="AlphaFoldDB" id="A1TMZ7"/>
<dbReference type="KEGG" id="aav:Aave_1748"/>
<evidence type="ECO:0000313" key="3">
    <source>
        <dbReference type="Proteomes" id="UP000002596"/>
    </source>
</evidence>